<gene>
    <name evidence="2" type="ORF">DI569_08370</name>
</gene>
<proteinExistence type="predicted"/>
<evidence type="ECO:0008006" key="4">
    <source>
        <dbReference type="Google" id="ProtNLM"/>
    </source>
</evidence>
<comment type="caution">
    <text evidence="2">The sequence shown here is derived from an EMBL/GenBank/DDBJ whole genome shotgun (WGS) entry which is preliminary data.</text>
</comment>
<name>A0A2W5L747_SPHMC</name>
<dbReference type="PROSITE" id="PS51257">
    <property type="entry name" value="PROKAR_LIPOPROTEIN"/>
    <property type="match status" value="1"/>
</dbReference>
<evidence type="ECO:0000313" key="2">
    <source>
        <dbReference type="EMBL" id="PZQ22455.1"/>
    </source>
</evidence>
<organism evidence="2 3">
    <name type="scientific">Sphingopyxis macrogoltabida</name>
    <name type="common">Sphingomonas macrogoltabidus</name>
    <dbReference type="NCBI Taxonomy" id="33050"/>
    <lineage>
        <taxon>Bacteria</taxon>
        <taxon>Pseudomonadati</taxon>
        <taxon>Pseudomonadota</taxon>
        <taxon>Alphaproteobacteria</taxon>
        <taxon>Sphingomonadales</taxon>
        <taxon>Sphingomonadaceae</taxon>
        <taxon>Sphingopyxis</taxon>
    </lineage>
</organism>
<feature type="region of interest" description="Disordered" evidence="1">
    <location>
        <begin position="53"/>
        <end position="76"/>
    </location>
</feature>
<dbReference type="EMBL" id="QFPJ01000014">
    <property type="protein sequence ID" value="PZQ22455.1"/>
    <property type="molecule type" value="Genomic_DNA"/>
</dbReference>
<dbReference type="Proteomes" id="UP000248597">
    <property type="component" value="Unassembled WGS sequence"/>
</dbReference>
<accession>A0A2W5L747</accession>
<sequence length="76" mass="7812">MRIAIIAVWLLPLAVAGCGKEPAFDDRYDAAAKEIEARAKAMDADIAEAERAAGAADNSALPAARTPSRPASSSGE</sequence>
<evidence type="ECO:0000313" key="3">
    <source>
        <dbReference type="Proteomes" id="UP000248597"/>
    </source>
</evidence>
<reference evidence="2 3" key="1">
    <citation type="submission" date="2017-08" db="EMBL/GenBank/DDBJ databases">
        <title>Infants hospitalized years apart are colonized by the same room-sourced microbial strains.</title>
        <authorList>
            <person name="Brooks B."/>
            <person name="Olm M.R."/>
            <person name="Firek B.A."/>
            <person name="Baker R."/>
            <person name="Thomas B.C."/>
            <person name="Morowitz M.J."/>
            <person name="Banfield J.F."/>
        </authorList>
    </citation>
    <scope>NUCLEOTIDE SEQUENCE [LARGE SCALE GENOMIC DNA]</scope>
    <source>
        <strain evidence="2">S2_005_003_R2_47</strain>
    </source>
</reference>
<evidence type="ECO:0000256" key="1">
    <source>
        <dbReference type="SAM" id="MobiDB-lite"/>
    </source>
</evidence>
<protein>
    <recommendedName>
        <fullName evidence="4">Lipoprotein</fullName>
    </recommendedName>
</protein>
<dbReference type="AlphaFoldDB" id="A0A2W5L747"/>